<reference evidence="3" key="1">
    <citation type="journal article" date="2019" name="Int. J. Syst. Evol. Microbiol.">
        <title>The Global Catalogue of Microorganisms (GCM) 10K type strain sequencing project: providing services to taxonomists for standard genome sequencing and annotation.</title>
        <authorList>
            <consortium name="The Broad Institute Genomics Platform"/>
            <consortium name="The Broad Institute Genome Sequencing Center for Infectious Disease"/>
            <person name="Wu L."/>
            <person name="Ma J."/>
        </authorList>
    </citation>
    <scope>NUCLEOTIDE SEQUENCE [LARGE SCALE GENOMIC DNA]</scope>
    <source>
        <strain evidence="3">CGMCC 4.7330</strain>
    </source>
</reference>
<dbReference type="EMBL" id="JBHSAX010000017">
    <property type="protein sequence ID" value="MFC3964799.1"/>
    <property type="molecule type" value="Genomic_DNA"/>
</dbReference>
<evidence type="ECO:0000313" key="2">
    <source>
        <dbReference type="EMBL" id="MFC3964799.1"/>
    </source>
</evidence>
<evidence type="ECO:0008006" key="4">
    <source>
        <dbReference type="Google" id="ProtNLM"/>
    </source>
</evidence>
<feature type="transmembrane region" description="Helical" evidence="1">
    <location>
        <begin position="33"/>
        <end position="55"/>
    </location>
</feature>
<protein>
    <recommendedName>
        <fullName evidence="4">ATP synthase protein I</fullName>
    </recommendedName>
</protein>
<keyword evidence="1" id="KW-0472">Membrane</keyword>
<keyword evidence="3" id="KW-1185">Reference proteome</keyword>
<sequence length="138" mass="13836">MRAALRYGVIGLGALLVLSVALATALAGTAGLWGALLGSSIGGGFILATAVMVLFTGKLEPSTAQLVILASWAGKLLLALVVVGVLRRFDFFDPVALFLTVVAALLIVLGAETYGVVSTKVPSVDPPAGNAGETAGQS</sequence>
<name>A0ABV8DY83_9NOCA</name>
<keyword evidence="1" id="KW-1133">Transmembrane helix</keyword>
<accession>A0ABV8DY83</accession>
<proteinExistence type="predicted"/>
<organism evidence="2 3">
    <name type="scientific">Nocardia jiangsuensis</name>
    <dbReference type="NCBI Taxonomy" id="1691563"/>
    <lineage>
        <taxon>Bacteria</taxon>
        <taxon>Bacillati</taxon>
        <taxon>Actinomycetota</taxon>
        <taxon>Actinomycetes</taxon>
        <taxon>Mycobacteriales</taxon>
        <taxon>Nocardiaceae</taxon>
        <taxon>Nocardia</taxon>
    </lineage>
</organism>
<feature type="transmembrane region" description="Helical" evidence="1">
    <location>
        <begin position="67"/>
        <end position="89"/>
    </location>
</feature>
<keyword evidence="1" id="KW-0812">Transmembrane</keyword>
<gene>
    <name evidence="2" type="ORF">ACFO0B_22670</name>
</gene>
<dbReference type="Proteomes" id="UP001595696">
    <property type="component" value="Unassembled WGS sequence"/>
</dbReference>
<feature type="transmembrane region" description="Helical" evidence="1">
    <location>
        <begin position="95"/>
        <end position="117"/>
    </location>
</feature>
<evidence type="ECO:0000256" key="1">
    <source>
        <dbReference type="SAM" id="Phobius"/>
    </source>
</evidence>
<comment type="caution">
    <text evidence="2">The sequence shown here is derived from an EMBL/GenBank/DDBJ whole genome shotgun (WGS) entry which is preliminary data.</text>
</comment>
<evidence type="ECO:0000313" key="3">
    <source>
        <dbReference type="Proteomes" id="UP001595696"/>
    </source>
</evidence>
<dbReference type="RefSeq" id="WP_378614585.1">
    <property type="nucleotide sequence ID" value="NZ_JBHSAX010000017.1"/>
</dbReference>